<feature type="non-terminal residue" evidence="3">
    <location>
        <position position="1"/>
    </location>
</feature>
<feature type="domain" description="MBG" evidence="1">
    <location>
        <begin position="3"/>
        <end position="55"/>
    </location>
</feature>
<sequence length="122" mass="12071">VDASQLRYTDTASVVSGVQMSTATGAAATAGTHTITASNGLASNYALSYVNGTLTVDKAALTVTANDGRKTYGDADPTLGYTVDASQLRYTDTASVVSGVQMSTATGAAATAGTHTITAANG</sequence>
<protein>
    <submittedName>
        <fullName evidence="3">MBG domain-containing protein</fullName>
    </submittedName>
</protein>
<evidence type="ECO:0000313" key="3">
    <source>
        <dbReference type="RefSeq" id="WP_034412731.1"/>
    </source>
</evidence>
<reference evidence="3" key="1">
    <citation type="submission" date="2025-08" db="UniProtKB">
        <authorList>
            <consortium name="RefSeq"/>
        </authorList>
    </citation>
    <scope>IDENTIFICATION</scope>
</reference>
<keyword evidence="2" id="KW-1185">Reference proteome</keyword>
<accession>A0A9B0AJ67</accession>
<feature type="non-terminal residue" evidence="3">
    <location>
        <position position="122"/>
    </location>
</feature>
<evidence type="ECO:0000313" key="2">
    <source>
        <dbReference type="Proteomes" id="UP000675920"/>
    </source>
</evidence>
<dbReference type="RefSeq" id="WP_034412731.1">
    <property type="nucleotide sequence ID" value="NZ_KI519500.1"/>
</dbReference>
<name>A0A9B0AJ67_9BURK</name>
<dbReference type="InterPro" id="IPR041286">
    <property type="entry name" value="MBG_2"/>
</dbReference>
<dbReference type="AlphaFoldDB" id="A0A9B0AJ67"/>
<organism evidence="2 3">
    <name type="scientific">Derxia gummosa DSM 723</name>
    <dbReference type="NCBI Taxonomy" id="1121388"/>
    <lineage>
        <taxon>Bacteria</taxon>
        <taxon>Pseudomonadati</taxon>
        <taxon>Pseudomonadota</taxon>
        <taxon>Betaproteobacteria</taxon>
        <taxon>Burkholderiales</taxon>
        <taxon>Alcaligenaceae</taxon>
        <taxon>Derxia</taxon>
    </lineage>
</organism>
<proteinExistence type="predicted"/>
<dbReference type="Pfam" id="PF18676">
    <property type="entry name" value="MBG_2"/>
    <property type="match status" value="2"/>
</dbReference>
<feature type="domain" description="MBG" evidence="1">
    <location>
        <begin position="61"/>
        <end position="121"/>
    </location>
</feature>
<dbReference type="Proteomes" id="UP000675920">
    <property type="component" value="Unplaced"/>
</dbReference>
<dbReference type="Gene3D" id="3.30.160.710">
    <property type="match status" value="1"/>
</dbReference>
<evidence type="ECO:0000259" key="1">
    <source>
        <dbReference type="Pfam" id="PF18676"/>
    </source>
</evidence>